<organism evidence="5 6">
    <name type="scientific">Nephila pilipes</name>
    <name type="common">Giant wood spider</name>
    <name type="synonym">Nephila maculata</name>
    <dbReference type="NCBI Taxonomy" id="299642"/>
    <lineage>
        <taxon>Eukaryota</taxon>
        <taxon>Metazoa</taxon>
        <taxon>Ecdysozoa</taxon>
        <taxon>Arthropoda</taxon>
        <taxon>Chelicerata</taxon>
        <taxon>Arachnida</taxon>
        <taxon>Araneae</taxon>
        <taxon>Araneomorphae</taxon>
        <taxon>Entelegynae</taxon>
        <taxon>Araneoidea</taxon>
        <taxon>Nephilidae</taxon>
        <taxon>Nephila</taxon>
    </lineage>
</organism>
<dbReference type="GO" id="GO:0030414">
    <property type="term" value="F:peptidase inhibitor activity"/>
    <property type="evidence" value="ECO:0007669"/>
    <property type="project" value="InterPro"/>
</dbReference>
<dbReference type="InterPro" id="IPR008197">
    <property type="entry name" value="WAP_dom"/>
</dbReference>
<evidence type="ECO:0000259" key="4">
    <source>
        <dbReference type="PROSITE" id="PS51390"/>
    </source>
</evidence>
<evidence type="ECO:0000313" key="5">
    <source>
        <dbReference type="EMBL" id="GFU46945.1"/>
    </source>
</evidence>
<sequence length="137" mass="15419">MSQNASFRSCPAPRLPLLEDDCKLPTCKNDEDCSSKNQSCCFNGCIFTCVERLSPPPVIDWDNEVEAYLLDEKEKQELEYIQTSQTDLSLFEDGIVPCRYRCKPTDKETPISSPLYRAEDLPGRMDTPGEGFILIGG</sequence>
<evidence type="ECO:0000256" key="2">
    <source>
        <dbReference type="ARBA" id="ARBA00022656"/>
    </source>
</evidence>
<comment type="caution">
    <text evidence="5">The sequence shown here is derived from an EMBL/GenBank/DDBJ whole genome shotgun (WGS) entry which is preliminary data.</text>
</comment>
<name>A0A8X6R0L4_NEPPI</name>
<dbReference type="Proteomes" id="UP000887013">
    <property type="component" value="Unassembled WGS sequence"/>
</dbReference>
<dbReference type="SUPFAM" id="SSF57256">
    <property type="entry name" value="Elafin-like"/>
    <property type="match status" value="1"/>
</dbReference>
<feature type="domain" description="WAP" evidence="4">
    <location>
        <begin position="3"/>
        <end position="53"/>
    </location>
</feature>
<dbReference type="EMBL" id="BMAW01037088">
    <property type="protein sequence ID" value="GFU46945.1"/>
    <property type="molecule type" value="Genomic_DNA"/>
</dbReference>
<dbReference type="PANTHER" id="PTHR14308">
    <property type="entry name" value="WAP FOUR-DISULFIDE CORE DOMAIN PROTEIN 1"/>
    <property type="match status" value="1"/>
</dbReference>
<dbReference type="PANTHER" id="PTHR14308:SF0">
    <property type="entry name" value="WAP FOUR-DISULFIDE CORE DOMAIN PROTEIN 1"/>
    <property type="match status" value="1"/>
</dbReference>
<protein>
    <submittedName>
        <fullName evidence="5">WAP domain-containing protein</fullName>
    </submittedName>
</protein>
<dbReference type="GO" id="GO:0090729">
    <property type="term" value="F:toxin activity"/>
    <property type="evidence" value="ECO:0007669"/>
    <property type="project" value="UniProtKB-KW"/>
</dbReference>
<keyword evidence="3" id="KW-0732">Signal</keyword>
<dbReference type="InterPro" id="IPR036645">
    <property type="entry name" value="Elafin-like_sf"/>
</dbReference>
<dbReference type="PROSITE" id="PS51390">
    <property type="entry name" value="WAP"/>
    <property type="match status" value="1"/>
</dbReference>
<dbReference type="Gene3D" id="4.10.75.10">
    <property type="entry name" value="Elafin-like"/>
    <property type="match status" value="1"/>
</dbReference>
<dbReference type="Pfam" id="PF00095">
    <property type="entry name" value="WAP"/>
    <property type="match status" value="1"/>
</dbReference>
<evidence type="ECO:0000313" key="6">
    <source>
        <dbReference type="Proteomes" id="UP000887013"/>
    </source>
</evidence>
<dbReference type="AlphaFoldDB" id="A0A8X6R0L4"/>
<dbReference type="OrthoDB" id="5989673at2759"/>
<gene>
    <name evidence="5" type="primary">AVEN_129627_1</name>
    <name evidence="5" type="ORF">NPIL_700041</name>
</gene>
<proteinExistence type="predicted"/>
<dbReference type="InterPro" id="IPR042357">
    <property type="entry name" value="WFDC1"/>
</dbReference>
<keyword evidence="2" id="KW-0800">Toxin</keyword>
<keyword evidence="6" id="KW-1185">Reference proteome</keyword>
<evidence type="ECO:0000256" key="1">
    <source>
        <dbReference type="ARBA" id="ARBA00002878"/>
    </source>
</evidence>
<evidence type="ECO:0000256" key="3">
    <source>
        <dbReference type="ARBA" id="ARBA00022729"/>
    </source>
</evidence>
<comment type="function">
    <text evidence="1">Has antibacterial activity.</text>
</comment>
<reference evidence="5" key="1">
    <citation type="submission" date="2020-08" db="EMBL/GenBank/DDBJ databases">
        <title>Multicomponent nature underlies the extraordinary mechanical properties of spider dragline silk.</title>
        <authorList>
            <person name="Kono N."/>
            <person name="Nakamura H."/>
            <person name="Mori M."/>
            <person name="Yoshida Y."/>
            <person name="Ohtoshi R."/>
            <person name="Malay A.D."/>
            <person name="Moran D.A.P."/>
            <person name="Tomita M."/>
            <person name="Numata K."/>
            <person name="Arakawa K."/>
        </authorList>
    </citation>
    <scope>NUCLEOTIDE SEQUENCE</scope>
</reference>
<dbReference type="GO" id="GO:0005615">
    <property type="term" value="C:extracellular space"/>
    <property type="evidence" value="ECO:0007669"/>
    <property type="project" value="TreeGrafter"/>
</dbReference>
<accession>A0A8X6R0L4</accession>
<dbReference type="GO" id="GO:0001558">
    <property type="term" value="P:regulation of cell growth"/>
    <property type="evidence" value="ECO:0007669"/>
    <property type="project" value="TreeGrafter"/>
</dbReference>